<accession>A0A1B7VVN4</accession>
<organism evidence="3 4">
    <name type="scientific">Aphanizomenon flos-aquae LD13</name>
    <dbReference type="NCBI Taxonomy" id="1710894"/>
    <lineage>
        <taxon>Bacteria</taxon>
        <taxon>Bacillati</taxon>
        <taxon>Cyanobacteriota</taxon>
        <taxon>Cyanophyceae</taxon>
        <taxon>Nostocales</taxon>
        <taxon>Aphanizomenonaceae</taxon>
        <taxon>Aphanizomenon</taxon>
    </lineage>
</organism>
<dbReference type="PATRIC" id="fig|1710894.3.peg.256"/>
<reference evidence="3 4" key="1">
    <citation type="submission" date="2015-09" db="EMBL/GenBank/DDBJ databases">
        <title>Whole genome shotgun sequence assembly of Aphanizomenon flos-aquae UKL13.</title>
        <authorList>
            <person name="Driscoll C."/>
        </authorList>
    </citation>
    <scope>NUCLEOTIDE SEQUENCE [LARGE SCALE GENOMIC DNA]</scope>
    <source>
        <strain evidence="3">MDT13</strain>
    </source>
</reference>
<dbReference type="AlphaFoldDB" id="A0A1B7VVN4"/>
<evidence type="ECO:0000256" key="2">
    <source>
        <dbReference type="SAM" id="MobiDB-lite"/>
    </source>
</evidence>
<name>A0A1B7VVN4_APHFL</name>
<dbReference type="Proteomes" id="UP000092382">
    <property type="component" value="Unassembled WGS sequence"/>
</dbReference>
<keyword evidence="1" id="KW-0175">Coiled coil</keyword>
<sequence length="240" mass="27292">MLQPKISSIESKRNEHNSTLRESVNDIPHIGNSVPAAALEVDIQEELNRLEDIVLSSMRIPLTGRTLIDEDKLLEQLDFIRLSLPAVFQEAIIILAQKNEILLEAEEYGQQVVDVAQTKRAQILAESDILRQAQREADQLRRQVEQDCETMMQDTLAEIDRQRRTCQQELEEMRQTAISQAEEIEDGADKYADNVLANIEQDIQEMLKIITNGRKQLHSGGVSNSGNHSPQHLPHNSKKR</sequence>
<feature type="region of interest" description="Disordered" evidence="2">
    <location>
        <begin position="1"/>
        <end position="25"/>
    </location>
</feature>
<evidence type="ECO:0000256" key="1">
    <source>
        <dbReference type="SAM" id="Coils"/>
    </source>
</evidence>
<protein>
    <submittedName>
        <fullName evidence="3">Uncharacterized protein</fullName>
    </submittedName>
</protein>
<proteinExistence type="predicted"/>
<evidence type="ECO:0000313" key="4">
    <source>
        <dbReference type="Proteomes" id="UP000092382"/>
    </source>
</evidence>
<feature type="coiled-coil region" evidence="1">
    <location>
        <begin position="123"/>
        <end position="176"/>
    </location>
</feature>
<feature type="compositionally biased region" description="Basic and acidic residues" evidence="2">
    <location>
        <begin position="10"/>
        <end position="19"/>
    </location>
</feature>
<feature type="compositionally biased region" description="Low complexity" evidence="2">
    <location>
        <begin position="218"/>
        <end position="229"/>
    </location>
</feature>
<dbReference type="STRING" id="1803587.GCA_001593825_00679"/>
<evidence type="ECO:0000313" key="3">
    <source>
        <dbReference type="EMBL" id="OBQ25026.1"/>
    </source>
</evidence>
<dbReference type="EMBL" id="LJOY01000039">
    <property type="protein sequence ID" value="OBQ25026.1"/>
    <property type="molecule type" value="Genomic_DNA"/>
</dbReference>
<feature type="region of interest" description="Disordered" evidence="2">
    <location>
        <begin position="216"/>
        <end position="240"/>
    </location>
</feature>
<comment type="caution">
    <text evidence="3">The sequence shown here is derived from an EMBL/GenBank/DDBJ whole genome shotgun (WGS) entry which is preliminary data.</text>
</comment>
<gene>
    <name evidence="3" type="ORF">AN481_12480</name>
</gene>
<dbReference type="SUPFAM" id="SSF58113">
    <property type="entry name" value="Apolipoprotein A-I"/>
    <property type="match status" value="1"/>
</dbReference>